<feature type="transmembrane region" description="Helical" evidence="9">
    <location>
        <begin position="59"/>
        <end position="80"/>
    </location>
</feature>
<evidence type="ECO:0000256" key="7">
    <source>
        <dbReference type="ARBA" id="ARBA00023136"/>
    </source>
</evidence>
<dbReference type="EMBL" id="JAEPRB010000111">
    <property type="protein sequence ID" value="KAG2221355.1"/>
    <property type="molecule type" value="Genomic_DNA"/>
</dbReference>
<dbReference type="PANTHER" id="PTHR23129">
    <property type="entry name" value="ACYL-COENZYME A DIPHOSPHATASE FITM2"/>
    <property type="match status" value="1"/>
</dbReference>
<evidence type="ECO:0000256" key="9">
    <source>
        <dbReference type="SAM" id="Phobius"/>
    </source>
</evidence>
<dbReference type="GO" id="GO:0008654">
    <property type="term" value="P:phospholipid biosynthetic process"/>
    <property type="evidence" value="ECO:0007669"/>
    <property type="project" value="TreeGrafter"/>
</dbReference>
<dbReference type="PANTHER" id="PTHR23129:SF0">
    <property type="entry name" value="ACYL-COENZYME A DIPHOSPHATASE FITM2"/>
    <property type="match status" value="1"/>
</dbReference>
<evidence type="ECO:0000256" key="6">
    <source>
        <dbReference type="ARBA" id="ARBA00023098"/>
    </source>
</evidence>
<evidence type="ECO:0000256" key="1">
    <source>
        <dbReference type="ARBA" id="ARBA00004477"/>
    </source>
</evidence>
<feature type="transmembrane region" description="Helical" evidence="9">
    <location>
        <begin position="236"/>
        <end position="257"/>
    </location>
</feature>
<dbReference type="InterPro" id="IPR019388">
    <property type="entry name" value="FIT"/>
</dbReference>
<dbReference type="GO" id="GO:0010945">
    <property type="term" value="F:coenzyme A diphosphatase activity"/>
    <property type="evidence" value="ECO:0007669"/>
    <property type="project" value="InterPro"/>
</dbReference>
<keyword evidence="3" id="KW-0378">Hydrolase</keyword>
<feature type="transmembrane region" description="Helical" evidence="9">
    <location>
        <begin position="92"/>
        <end position="114"/>
    </location>
</feature>
<dbReference type="GO" id="GO:0019915">
    <property type="term" value="P:lipid storage"/>
    <property type="evidence" value="ECO:0007669"/>
    <property type="project" value="InterPro"/>
</dbReference>
<sequence length="295" mass="33585">MLRPGTESAATADNNSNNTNTPINTNTTTQNTINNYINNNPYLSKVIVTIQSLQPHQQFAVLFYILTVLISFIYSCLFTPPSNYFTNKRNLVNVLFVKMGWFWVTVVYMTYLYFIQSKKQSYERGLARYGLITMYWYILTQWLFGPSFIDRVFVATGGSCTDLLAENNIIGAYGYGACKRAGGNWGGGHDVSGHCVLLILSSLFLWEEVVAWGFYSIPTIQRIKANNTNRYGWWSVLAVYGLLLLWWWMLTITSAYFHGYFELLSGCFFGILGWAVVYIGILPQFPQIGLPPVQL</sequence>
<comment type="subcellular location">
    <subcellularLocation>
        <location evidence="1">Endoplasmic reticulum membrane</location>
        <topology evidence="1">Multi-pass membrane protein</topology>
    </subcellularLocation>
</comment>
<accession>A0A8H7S382</accession>
<dbReference type="GO" id="GO:0005789">
    <property type="term" value="C:endoplasmic reticulum membrane"/>
    <property type="evidence" value="ECO:0007669"/>
    <property type="project" value="UniProtKB-SubCell"/>
</dbReference>
<feature type="compositionally biased region" description="Low complexity" evidence="8">
    <location>
        <begin position="14"/>
        <end position="26"/>
    </location>
</feature>
<evidence type="ECO:0000256" key="3">
    <source>
        <dbReference type="ARBA" id="ARBA00022801"/>
    </source>
</evidence>
<feature type="region of interest" description="Disordered" evidence="8">
    <location>
        <begin position="1"/>
        <end position="26"/>
    </location>
</feature>
<keyword evidence="6" id="KW-0443">Lipid metabolism</keyword>
<feature type="transmembrane region" description="Helical" evidence="9">
    <location>
        <begin position="263"/>
        <end position="282"/>
    </location>
</feature>
<evidence type="ECO:0000313" key="11">
    <source>
        <dbReference type="Proteomes" id="UP000646827"/>
    </source>
</evidence>
<evidence type="ECO:0000256" key="5">
    <source>
        <dbReference type="ARBA" id="ARBA00022989"/>
    </source>
</evidence>
<evidence type="ECO:0000256" key="2">
    <source>
        <dbReference type="ARBA" id="ARBA00022692"/>
    </source>
</evidence>
<dbReference type="Pfam" id="PF10261">
    <property type="entry name" value="FIT"/>
    <property type="match status" value="1"/>
</dbReference>
<proteinExistence type="predicted"/>
<protein>
    <recommendedName>
        <fullName evidence="12">Inositol phospholipid synthesis and fat-storage-inducing TM-domain-containing protein</fullName>
    </recommendedName>
</protein>
<keyword evidence="4" id="KW-0256">Endoplasmic reticulum</keyword>
<dbReference type="OrthoDB" id="5579088at2759"/>
<dbReference type="AlphaFoldDB" id="A0A8H7S382"/>
<evidence type="ECO:0008006" key="12">
    <source>
        <dbReference type="Google" id="ProtNLM"/>
    </source>
</evidence>
<evidence type="ECO:0000256" key="4">
    <source>
        <dbReference type="ARBA" id="ARBA00022824"/>
    </source>
</evidence>
<keyword evidence="5 9" id="KW-1133">Transmembrane helix</keyword>
<comment type="caution">
    <text evidence="10">The sequence shown here is derived from an EMBL/GenBank/DDBJ whole genome shotgun (WGS) entry which is preliminary data.</text>
</comment>
<reference evidence="10 11" key="1">
    <citation type="submission" date="2020-12" db="EMBL/GenBank/DDBJ databases">
        <title>Metabolic potential, ecology and presence of endohyphal bacteria is reflected in genomic diversity of Mucoromycotina.</title>
        <authorList>
            <person name="Muszewska A."/>
            <person name="Okrasinska A."/>
            <person name="Steczkiewicz K."/>
            <person name="Drgas O."/>
            <person name="Orlowska M."/>
            <person name="Perlinska-Lenart U."/>
            <person name="Aleksandrzak-Piekarczyk T."/>
            <person name="Szatraj K."/>
            <person name="Zielenkiewicz U."/>
            <person name="Pilsyk S."/>
            <person name="Malc E."/>
            <person name="Mieczkowski P."/>
            <person name="Kruszewska J.S."/>
            <person name="Biernat P."/>
            <person name="Pawlowska J."/>
        </authorList>
    </citation>
    <scope>NUCLEOTIDE SEQUENCE [LARGE SCALE GENOMIC DNA]</scope>
    <source>
        <strain evidence="10 11">CBS 142.35</strain>
    </source>
</reference>
<name>A0A8H7S382_9FUNG</name>
<dbReference type="Proteomes" id="UP000646827">
    <property type="component" value="Unassembled WGS sequence"/>
</dbReference>
<organism evidence="10 11">
    <name type="scientific">Circinella minor</name>
    <dbReference type="NCBI Taxonomy" id="1195481"/>
    <lineage>
        <taxon>Eukaryota</taxon>
        <taxon>Fungi</taxon>
        <taxon>Fungi incertae sedis</taxon>
        <taxon>Mucoromycota</taxon>
        <taxon>Mucoromycotina</taxon>
        <taxon>Mucoromycetes</taxon>
        <taxon>Mucorales</taxon>
        <taxon>Lichtheimiaceae</taxon>
        <taxon>Circinella</taxon>
    </lineage>
</organism>
<feature type="transmembrane region" description="Helical" evidence="9">
    <location>
        <begin position="126"/>
        <end position="144"/>
    </location>
</feature>
<gene>
    <name evidence="10" type="ORF">INT45_012401</name>
</gene>
<keyword evidence="7 9" id="KW-0472">Membrane</keyword>
<keyword evidence="2 9" id="KW-0812">Transmembrane</keyword>
<evidence type="ECO:0000256" key="8">
    <source>
        <dbReference type="SAM" id="MobiDB-lite"/>
    </source>
</evidence>
<keyword evidence="11" id="KW-1185">Reference proteome</keyword>
<feature type="transmembrane region" description="Helical" evidence="9">
    <location>
        <begin position="191"/>
        <end position="215"/>
    </location>
</feature>
<dbReference type="GO" id="GO:0034389">
    <property type="term" value="P:lipid droplet organization"/>
    <property type="evidence" value="ECO:0007669"/>
    <property type="project" value="TreeGrafter"/>
</dbReference>
<evidence type="ECO:0000313" key="10">
    <source>
        <dbReference type="EMBL" id="KAG2221355.1"/>
    </source>
</evidence>